<evidence type="ECO:0000256" key="1">
    <source>
        <dbReference type="ARBA" id="ARBA00023125"/>
    </source>
</evidence>
<comment type="caution">
    <text evidence="4">The sequence shown here is derived from an EMBL/GenBank/DDBJ whole genome shotgun (WGS) entry which is preliminary data.</text>
</comment>
<dbReference type="RefSeq" id="WP_386676241.1">
    <property type="nucleotide sequence ID" value="NZ_JBHLTG010000012.1"/>
</dbReference>
<dbReference type="SUPFAM" id="SSF46689">
    <property type="entry name" value="Homeodomain-like"/>
    <property type="match status" value="1"/>
</dbReference>
<dbReference type="Pfam" id="PF00440">
    <property type="entry name" value="TetR_N"/>
    <property type="match status" value="1"/>
</dbReference>
<keyword evidence="5" id="KW-1185">Reference proteome</keyword>
<sequence>MDMRERILAETRRLTLHHGVVPSLNTVADAAGVSKGGLIHHFPTRAALVDGLAQQALADVDLAMTAAARAGTAASAWLRLSVPVGEDLEVFRAMAIAHHALGEPGTVTVQAATEAIRRWERLIAEEIGDRVLARIIRLVGDGLAMNALVGTADRDSGQELDELVERLVAQRRGQGA</sequence>
<dbReference type="Proteomes" id="UP001589896">
    <property type="component" value="Unassembled WGS sequence"/>
</dbReference>
<evidence type="ECO:0000313" key="5">
    <source>
        <dbReference type="Proteomes" id="UP001589896"/>
    </source>
</evidence>
<feature type="DNA-binding region" description="H-T-H motif" evidence="2">
    <location>
        <begin position="23"/>
        <end position="42"/>
    </location>
</feature>
<dbReference type="EMBL" id="JBHLTG010000012">
    <property type="protein sequence ID" value="MFC0682324.1"/>
    <property type="molecule type" value="Genomic_DNA"/>
</dbReference>
<dbReference type="InterPro" id="IPR009057">
    <property type="entry name" value="Homeodomain-like_sf"/>
</dbReference>
<dbReference type="PRINTS" id="PR00455">
    <property type="entry name" value="HTHTETR"/>
</dbReference>
<accession>A0ABV6RZC1</accession>
<feature type="domain" description="HTH tetR-type" evidence="3">
    <location>
        <begin position="1"/>
        <end position="60"/>
    </location>
</feature>
<reference evidence="4 5" key="1">
    <citation type="submission" date="2024-09" db="EMBL/GenBank/DDBJ databases">
        <authorList>
            <person name="Sun Q."/>
            <person name="Mori K."/>
        </authorList>
    </citation>
    <scope>NUCLEOTIDE SEQUENCE [LARGE SCALE GENOMIC DNA]</scope>
    <source>
        <strain evidence="4 5">KCTC 23076</strain>
    </source>
</reference>
<proteinExistence type="predicted"/>
<dbReference type="InterPro" id="IPR041479">
    <property type="entry name" value="TetR_CgmR_C"/>
</dbReference>
<dbReference type="InterPro" id="IPR001647">
    <property type="entry name" value="HTH_TetR"/>
</dbReference>
<protein>
    <submittedName>
        <fullName evidence="4">TetR/AcrR family transcriptional regulator</fullName>
    </submittedName>
</protein>
<dbReference type="PROSITE" id="PS50977">
    <property type="entry name" value="HTH_TETR_2"/>
    <property type="match status" value="1"/>
</dbReference>
<evidence type="ECO:0000256" key="2">
    <source>
        <dbReference type="PROSITE-ProRule" id="PRU00335"/>
    </source>
</evidence>
<dbReference type="Gene3D" id="1.10.357.10">
    <property type="entry name" value="Tetracycline Repressor, domain 2"/>
    <property type="match status" value="1"/>
</dbReference>
<evidence type="ECO:0000259" key="3">
    <source>
        <dbReference type="PROSITE" id="PS50977"/>
    </source>
</evidence>
<name>A0ABV6RZC1_9GAMM</name>
<gene>
    <name evidence="4" type="ORF">ACFFGH_31220</name>
</gene>
<organism evidence="4 5">
    <name type="scientific">Lysobacter korlensis</name>
    <dbReference type="NCBI Taxonomy" id="553636"/>
    <lineage>
        <taxon>Bacteria</taxon>
        <taxon>Pseudomonadati</taxon>
        <taxon>Pseudomonadota</taxon>
        <taxon>Gammaproteobacteria</taxon>
        <taxon>Lysobacterales</taxon>
        <taxon>Lysobacteraceae</taxon>
        <taxon>Lysobacter</taxon>
    </lineage>
</organism>
<evidence type="ECO:0000313" key="4">
    <source>
        <dbReference type="EMBL" id="MFC0682324.1"/>
    </source>
</evidence>
<keyword evidence="1 2" id="KW-0238">DNA-binding</keyword>
<dbReference type="Pfam" id="PF17937">
    <property type="entry name" value="TetR_C_28"/>
    <property type="match status" value="1"/>
</dbReference>